<protein>
    <recommendedName>
        <fullName evidence="3">DUF4397 domain-containing protein</fullName>
    </recommendedName>
</protein>
<dbReference type="InterPro" id="IPR025510">
    <property type="entry name" value="DUF4397"/>
</dbReference>
<reference evidence="4 5" key="2">
    <citation type="submission" date="2020-03" db="EMBL/GenBank/DDBJ databases">
        <authorList>
            <person name="Ichikawa N."/>
            <person name="Kimura A."/>
            <person name="Kitahashi Y."/>
            <person name="Uohara A."/>
        </authorList>
    </citation>
    <scope>NUCLEOTIDE SEQUENCE [LARGE SCALE GENOMIC DNA]</scope>
    <source>
        <strain evidence="4 5">NBRC 107702</strain>
    </source>
</reference>
<dbReference type="Proteomes" id="UP000502508">
    <property type="component" value="Chromosome"/>
</dbReference>
<dbReference type="AlphaFoldDB" id="A0A6F8XYJ2"/>
<proteinExistence type="predicted"/>
<sequence>MTSVLRSLQRTAALTGALLLGTGACLVAAAPAGAASVGYVRLAHLSPDTPEVDVYLDDLSGPADTQVFKAVGYGVMSAYLPLPAGRYAVSMRQKGAAASTPPVLTTDVTVTTGEAYTVAGVGRYADLGLRILEDDISAPAEGKSKVRVVQASVRAPVLDIGSASGTTIANGVQFATTTDYREVAPGDWQVRLQPTGGDPTVAKCTMAEGGVYSLIVLDAKSGGLTTELREDAKGGAVVPAGGVDTGAGGSAGGPVPYPMMVTGLVGVLVAASAAAGLVVLRRRTVLAREGSGPKL</sequence>
<name>A0A6F8XYJ2_9ACTN</name>
<dbReference type="Pfam" id="PF14344">
    <property type="entry name" value="DUF4397"/>
    <property type="match status" value="1"/>
</dbReference>
<keyword evidence="1" id="KW-0812">Transmembrane</keyword>
<evidence type="ECO:0000256" key="1">
    <source>
        <dbReference type="SAM" id="Phobius"/>
    </source>
</evidence>
<keyword evidence="5" id="KW-1185">Reference proteome</keyword>
<feature type="transmembrane region" description="Helical" evidence="1">
    <location>
        <begin position="257"/>
        <end position="280"/>
    </location>
</feature>
<feature type="signal peptide" evidence="2">
    <location>
        <begin position="1"/>
        <end position="34"/>
    </location>
</feature>
<dbReference type="RefSeq" id="WP_232071882.1">
    <property type="nucleotide sequence ID" value="NZ_AP022870.1"/>
</dbReference>
<dbReference type="EMBL" id="AP022870">
    <property type="protein sequence ID" value="BCB78880.1"/>
    <property type="molecule type" value="Genomic_DNA"/>
</dbReference>
<feature type="domain" description="DUF4397" evidence="3">
    <location>
        <begin position="39"/>
        <end position="160"/>
    </location>
</feature>
<evidence type="ECO:0000313" key="5">
    <source>
        <dbReference type="Proteomes" id="UP000502508"/>
    </source>
</evidence>
<evidence type="ECO:0000259" key="3">
    <source>
        <dbReference type="Pfam" id="PF14344"/>
    </source>
</evidence>
<keyword evidence="1" id="KW-1133">Transmembrane helix</keyword>
<dbReference type="KEGG" id="pfla:Pflav_052900"/>
<organism evidence="4 5">
    <name type="scientific">Phytohabitans flavus</name>
    <dbReference type="NCBI Taxonomy" id="1076124"/>
    <lineage>
        <taxon>Bacteria</taxon>
        <taxon>Bacillati</taxon>
        <taxon>Actinomycetota</taxon>
        <taxon>Actinomycetes</taxon>
        <taxon>Micromonosporales</taxon>
        <taxon>Micromonosporaceae</taxon>
    </lineage>
</organism>
<accession>A0A6F8XYJ2</accession>
<evidence type="ECO:0000256" key="2">
    <source>
        <dbReference type="SAM" id="SignalP"/>
    </source>
</evidence>
<dbReference type="PROSITE" id="PS51257">
    <property type="entry name" value="PROKAR_LIPOPROTEIN"/>
    <property type="match status" value="1"/>
</dbReference>
<gene>
    <name evidence="4" type="ORF">Pflav_052900</name>
</gene>
<reference evidence="4 5" key="1">
    <citation type="submission" date="2020-03" db="EMBL/GenBank/DDBJ databases">
        <title>Whole genome shotgun sequence of Phytohabitans flavus NBRC 107702.</title>
        <authorList>
            <person name="Komaki H."/>
            <person name="Tamura T."/>
        </authorList>
    </citation>
    <scope>NUCLEOTIDE SEQUENCE [LARGE SCALE GENOMIC DNA]</scope>
    <source>
        <strain evidence="4 5">NBRC 107702</strain>
    </source>
</reference>
<keyword evidence="1" id="KW-0472">Membrane</keyword>
<feature type="chain" id="PRO_5026135803" description="DUF4397 domain-containing protein" evidence="2">
    <location>
        <begin position="35"/>
        <end position="295"/>
    </location>
</feature>
<keyword evidence="2" id="KW-0732">Signal</keyword>
<evidence type="ECO:0000313" key="4">
    <source>
        <dbReference type="EMBL" id="BCB78880.1"/>
    </source>
</evidence>